<evidence type="ECO:0000259" key="8">
    <source>
        <dbReference type="Pfam" id="PF02687"/>
    </source>
</evidence>
<evidence type="ECO:0000313" key="10">
    <source>
        <dbReference type="EMBL" id="RTY39992.1"/>
    </source>
</evidence>
<keyword evidence="6 7" id="KW-0472">Membrane</keyword>
<comment type="caution">
    <text evidence="10">The sequence shown here is derived from an EMBL/GenBank/DDBJ whole genome shotgun (WGS) entry which is preliminary data.</text>
</comment>
<feature type="transmembrane region" description="Helical" evidence="7">
    <location>
        <begin position="292"/>
        <end position="314"/>
    </location>
</feature>
<comment type="similarity">
    <text evidence="2">Belongs to the ABC-4 integral membrane protein family. LolC/E subfamily.</text>
</comment>
<feature type="domain" description="ABC3 transporter permease C-terminal" evidence="8">
    <location>
        <begin position="293"/>
        <end position="415"/>
    </location>
</feature>
<dbReference type="Pfam" id="PF12704">
    <property type="entry name" value="MacB_PCD"/>
    <property type="match status" value="1"/>
</dbReference>
<evidence type="ECO:0000256" key="4">
    <source>
        <dbReference type="ARBA" id="ARBA00022692"/>
    </source>
</evidence>
<feature type="transmembrane region" description="Helical" evidence="7">
    <location>
        <begin position="21"/>
        <end position="46"/>
    </location>
</feature>
<dbReference type="GO" id="GO:0098797">
    <property type="term" value="C:plasma membrane protein complex"/>
    <property type="evidence" value="ECO:0007669"/>
    <property type="project" value="TreeGrafter"/>
</dbReference>
<evidence type="ECO:0000256" key="7">
    <source>
        <dbReference type="SAM" id="Phobius"/>
    </source>
</evidence>
<evidence type="ECO:0000256" key="3">
    <source>
        <dbReference type="ARBA" id="ARBA00022475"/>
    </source>
</evidence>
<dbReference type="EMBL" id="RXYK01000001">
    <property type="protein sequence ID" value="RTY39992.1"/>
    <property type="molecule type" value="Genomic_DNA"/>
</dbReference>
<dbReference type="AlphaFoldDB" id="A0A3S0L392"/>
<evidence type="ECO:0000256" key="6">
    <source>
        <dbReference type="ARBA" id="ARBA00023136"/>
    </source>
</evidence>
<dbReference type="RefSeq" id="WP_126383363.1">
    <property type="nucleotide sequence ID" value="NZ_RXYK01000001.1"/>
</dbReference>
<dbReference type="InterPro" id="IPR025857">
    <property type="entry name" value="MacB_PCD"/>
</dbReference>
<reference evidence="10 11" key="1">
    <citation type="submission" date="2018-12" db="EMBL/GenBank/DDBJ databases">
        <authorList>
            <person name="Lunina O.N."/>
            <person name="Grouzdev D.S."/>
            <person name="Gorlenko V.M."/>
            <person name="Savvichev A.S."/>
        </authorList>
    </citation>
    <scope>NUCLEOTIDE SEQUENCE [LARGE SCALE GENOMIC DNA]</scope>
    <source>
        <strain evidence="10 11">BrKhr-17</strain>
    </source>
</reference>
<evidence type="ECO:0000259" key="9">
    <source>
        <dbReference type="Pfam" id="PF12704"/>
    </source>
</evidence>
<feature type="transmembrane region" description="Helical" evidence="7">
    <location>
        <begin position="390"/>
        <end position="407"/>
    </location>
</feature>
<keyword evidence="5 7" id="KW-1133">Transmembrane helix</keyword>
<dbReference type="GO" id="GO:0044874">
    <property type="term" value="P:lipoprotein localization to outer membrane"/>
    <property type="evidence" value="ECO:0007669"/>
    <property type="project" value="TreeGrafter"/>
</dbReference>
<dbReference type="Pfam" id="PF02687">
    <property type="entry name" value="FtsX"/>
    <property type="match status" value="1"/>
</dbReference>
<evidence type="ECO:0000313" key="11">
    <source>
        <dbReference type="Proteomes" id="UP000279908"/>
    </source>
</evidence>
<dbReference type="PANTHER" id="PTHR30489:SF0">
    <property type="entry name" value="LIPOPROTEIN-RELEASING SYSTEM TRANSMEMBRANE PROTEIN LOLE"/>
    <property type="match status" value="1"/>
</dbReference>
<dbReference type="InterPro" id="IPR051447">
    <property type="entry name" value="Lipoprotein-release_system"/>
</dbReference>
<evidence type="ECO:0000256" key="2">
    <source>
        <dbReference type="ARBA" id="ARBA00005236"/>
    </source>
</evidence>
<sequence length="423" mass="45382">MKPEFFIAGRFAFMQRSLSRPTFIVMIAVAGIALGTAALILTLSVVNGFAGSIEQKLISFNSHMQFRYSDERLFMERRSQIAGILSHPDITDASPFLEKGCILMSSGGEKSGPAKSQPVMVKGVTPEAGKVFLDRYLHTEPLRGGGAADHLGLYLGRTLAENLGLKTGDTVMLVGIDKESAGGGGQEGGGSVVSMLSSLDIELGTIKGVYDTGLQEGFDDFLILTDLAALQARYAPGLITGFDANTRNLQTVSTTAQQVAAGLGYPFYGYTVFERYQNMFEWLKLQKNITPLLILTITIVAVFNIIATLLVLVIEKTREIGLLSAVGMVPGRISNIFMVQAFLIALAGITAGNLLAAILTVLELHFQFITLPEKSYFITHVPLSLNPADYAIVSVSVMFLTLIFAFIPARVAAALKPGTALSA</sequence>
<dbReference type="PANTHER" id="PTHR30489">
    <property type="entry name" value="LIPOPROTEIN-RELEASING SYSTEM TRANSMEMBRANE PROTEIN LOLE"/>
    <property type="match status" value="1"/>
</dbReference>
<gene>
    <name evidence="10" type="ORF">EKD02_00935</name>
</gene>
<dbReference type="Proteomes" id="UP000279908">
    <property type="component" value="Unassembled WGS sequence"/>
</dbReference>
<dbReference type="InterPro" id="IPR003838">
    <property type="entry name" value="ABC3_permease_C"/>
</dbReference>
<protein>
    <submittedName>
        <fullName evidence="10">ABC transporter permease</fullName>
    </submittedName>
</protein>
<feature type="transmembrane region" description="Helical" evidence="7">
    <location>
        <begin position="335"/>
        <end position="362"/>
    </location>
</feature>
<evidence type="ECO:0000256" key="5">
    <source>
        <dbReference type="ARBA" id="ARBA00022989"/>
    </source>
</evidence>
<name>A0A3S0L392_CHLPH</name>
<evidence type="ECO:0000256" key="1">
    <source>
        <dbReference type="ARBA" id="ARBA00004651"/>
    </source>
</evidence>
<accession>A0A3S0L392</accession>
<keyword evidence="4 7" id="KW-0812">Transmembrane</keyword>
<organism evidence="10 11">
    <name type="scientific">Chlorobium phaeovibrioides</name>
    <dbReference type="NCBI Taxonomy" id="1094"/>
    <lineage>
        <taxon>Bacteria</taxon>
        <taxon>Pseudomonadati</taxon>
        <taxon>Chlorobiota</taxon>
        <taxon>Chlorobiia</taxon>
        <taxon>Chlorobiales</taxon>
        <taxon>Chlorobiaceae</taxon>
        <taxon>Chlorobium/Pelodictyon group</taxon>
        <taxon>Chlorobium</taxon>
    </lineage>
</organism>
<keyword evidence="3" id="KW-1003">Cell membrane</keyword>
<proteinExistence type="inferred from homology"/>
<comment type="subcellular location">
    <subcellularLocation>
        <location evidence="1">Cell membrane</location>
        <topology evidence="1">Multi-pass membrane protein</topology>
    </subcellularLocation>
</comment>
<feature type="domain" description="MacB-like periplasmic core" evidence="9">
    <location>
        <begin position="26"/>
        <end position="258"/>
    </location>
</feature>